<dbReference type="AlphaFoldDB" id="A0A838CRX6"/>
<organism evidence="2 3">
    <name type="scientific">Halobacillus locisalis</name>
    <dbReference type="NCBI Taxonomy" id="220753"/>
    <lineage>
        <taxon>Bacteria</taxon>
        <taxon>Bacillati</taxon>
        <taxon>Bacillota</taxon>
        <taxon>Bacilli</taxon>
        <taxon>Bacillales</taxon>
        <taxon>Bacillaceae</taxon>
        <taxon>Halobacillus</taxon>
    </lineage>
</organism>
<dbReference type="GO" id="GO:0003700">
    <property type="term" value="F:DNA-binding transcription factor activity"/>
    <property type="evidence" value="ECO:0007669"/>
    <property type="project" value="InterPro"/>
</dbReference>
<dbReference type="RefSeq" id="WP_181471765.1">
    <property type="nucleotide sequence ID" value="NZ_JACEFG010000002.1"/>
</dbReference>
<name>A0A838CRX6_9BACI</name>
<accession>A0A838CRX6</accession>
<gene>
    <name evidence="2" type="ORF">H0266_07325</name>
</gene>
<protein>
    <submittedName>
        <fullName evidence="2">Sigma-70 family RNA polymerase sigma factor</fullName>
    </submittedName>
</protein>
<dbReference type="CDD" id="cd06171">
    <property type="entry name" value="Sigma70_r4"/>
    <property type="match status" value="1"/>
</dbReference>
<dbReference type="Gene3D" id="1.10.10.10">
    <property type="entry name" value="Winged helix-like DNA-binding domain superfamily/Winged helix DNA-binding domain"/>
    <property type="match status" value="1"/>
</dbReference>
<sequence>MDRLTEWFYEAFPDLKGNRAVESFIQKSEHRQLIERYLTNPDEHRQEQLDQAFKAHYFDMRFTSYLSTSLYFQSINYDKRARRFEDRNVLTLDQSIGDGEGTTHKDQLVNQHERHHEEGGQGLESYIQDVRLLEAYRILTIKQQQIMDLAYVHQWSDTEIAKKMGVSQQAVSKNHRKALEKMKYILAKGDG</sequence>
<keyword evidence="3" id="KW-1185">Reference proteome</keyword>
<dbReference type="GO" id="GO:0006352">
    <property type="term" value="P:DNA-templated transcription initiation"/>
    <property type="evidence" value="ECO:0007669"/>
    <property type="project" value="InterPro"/>
</dbReference>
<dbReference type="EMBL" id="JACEFG010000002">
    <property type="protein sequence ID" value="MBA2174701.1"/>
    <property type="molecule type" value="Genomic_DNA"/>
</dbReference>
<evidence type="ECO:0000313" key="3">
    <source>
        <dbReference type="Proteomes" id="UP000571017"/>
    </source>
</evidence>
<dbReference type="InterPro" id="IPR013324">
    <property type="entry name" value="RNA_pol_sigma_r3/r4-like"/>
</dbReference>
<dbReference type="InterPro" id="IPR036388">
    <property type="entry name" value="WH-like_DNA-bd_sf"/>
</dbReference>
<dbReference type="Pfam" id="PF04545">
    <property type="entry name" value="Sigma70_r4"/>
    <property type="match status" value="1"/>
</dbReference>
<evidence type="ECO:0000259" key="1">
    <source>
        <dbReference type="Pfam" id="PF04545"/>
    </source>
</evidence>
<dbReference type="Proteomes" id="UP000571017">
    <property type="component" value="Unassembled WGS sequence"/>
</dbReference>
<feature type="domain" description="RNA polymerase sigma-70 region 4" evidence="1">
    <location>
        <begin position="139"/>
        <end position="183"/>
    </location>
</feature>
<dbReference type="InterPro" id="IPR007630">
    <property type="entry name" value="RNA_pol_sigma70_r4"/>
</dbReference>
<dbReference type="SUPFAM" id="SSF88659">
    <property type="entry name" value="Sigma3 and sigma4 domains of RNA polymerase sigma factors"/>
    <property type="match status" value="1"/>
</dbReference>
<reference evidence="2 3" key="1">
    <citation type="journal article" date="2004" name="Extremophiles">
        <title>Halobacillus locisalis sp. nov., a halophilic bacterium isolated from a marine solar saltern of the Yellow Sea in Korea.</title>
        <authorList>
            <person name="Yoon J.H."/>
            <person name="Kang K.H."/>
            <person name="Oh T.K."/>
            <person name="Park Y.H."/>
        </authorList>
    </citation>
    <scope>NUCLEOTIDE SEQUENCE [LARGE SCALE GENOMIC DNA]</scope>
    <source>
        <strain evidence="2 3">KCTC 3788</strain>
    </source>
</reference>
<evidence type="ECO:0000313" key="2">
    <source>
        <dbReference type="EMBL" id="MBA2174701.1"/>
    </source>
</evidence>
<proteinExistence type="predicted"/>
<comment type="caution">
    <text evidence="2">The sequence shown here is derived from an EMBL/GenBank/DDBJ whole genome shotgun (WGS) entry which is preliminary data.</text>
</comment>